<evidence type="ECO:0000313" key="2">
    <source>
        <dbReference type="EMBL" id="CUH61334.1"/>
    </source>
</evidence>
<sequence>MVKDLSEGLLLCHIGPGVQEGDWSCVDRPDKRRNMPKGRNSMGLRGMSEKVNFTAMKDGSREEYEMLEALEEVHRAGTANRLLRELATQAEESLSGYQITRLEHGLQAATRAREAGADTDWIVAALLHDIGDGLAPQNHDKFAAEIMRPFLREEVTWVVEHHGIFQMYYYAHHYGWDRELRAQYKDNPYYQSCVDFCEHWDQSSFDPEYPTDPLDSFAELVHEVFSRKAFDPARIQPGKVIGVPA</sequence>
<feature type="domain" description="HD" evidence="1">
    <location>
        <begin position="101"/>
        <end position="168"/>
    </location>
</feature>
<reference evidence="2 3" key="1">
    <citation type="submission" date="2015-09" db="EMBL/GenBank/DDBJ databases">
        <authorList>
            <consortium name="Swine Surveillance"/>
        </authorList>
    </citation>
    <scope>NUCLEOTIDE SEQUENCE [LARGE SCALE GENOMIC DNA]</scope>
    <source>
        <strain evidence="2 3">CECT 5294</strain>
    </source>
</reference>
<dbReference type="STRING" id="266809.PM03_12240"/>
<evidence type="ECO:0000313" key="3">
    <source>
        <dbReference type="Proteomes" id="UP000051298"/>
    </source>
</evidence>
<dbReference type="PANTHER" id="PTHR40202:SF1">
    <property type="entry name" value="HD DOMAIN-CONTAINING PROTEIN"/>
    <property type="match status" value="1"/>
</dbReference>
<evidence type="ECO:0000259" key="1">
    <source>
        <dbReference type="Pfam" id="PF01966"/>
    </source>
</evidence>
<gene>
    <name evidence="2" type="ORF">THS5294_02639</name>
</gene>
<dbReference type="InterPro" id="IPR006674">
    <property type="entry name" value="HD_domain"/>
</dbReference>
<proteinExistence type="predicted"/>
<dbReference type="AlphaFoldDB" id="A0A0P1F171"/>
<dbReference type="Gene3D" id="1.10.3210.10">
    <property type="entry name" value="Hypothetical protein af1432"/>
    <property type="match status" value="1"/>
</dbReference>
<dbReference type="PANTHER" id="PTHR40202">
    <property type="match status" value="1"/>
</dbReference>
<accession>A0A0P1F171</accession>
<dbReference type="InterPro" id="IPR052567">
    <property type="entry name" value="OP_Dioxygenase"/>
</dbReference>
<dbReference type="eggNOG" id="COG4341">
    <property type="taxonomic scope" value="Bacteria"/>
</dbReference>
<dbReference type="Pfam" id="PF01966">
    <property type="entry name" value="HD"/>
    <property type="match status" value="1"/>
</dbReference>
<name>A0A0P1F171_9RHOB</name>
<dbReference type="EMBL" id="CYRX01000031">
    <property type="protein sequence ID" value="CUH61334.1"/>
    <property type="molecule type" value="Genomic_DNA"/>
</dbReference>
<dbReference type="InterPro" id="IPR003607">
    <property type="entry name" value="HD/PDEase_dom"/>
</dbReference>
<dbReference type="Proteomes" id="UP000051298">
    <property type="component" value="Unassembled WGS sequence"/>
</dbReference>
<organism evidence="2 3">
    <name type="scientific">Thalassobacter stenotrophicus</name>
    <dbReference type="NCBI Taxonomy" id="266809"/>
    <lineage>
        <taxon>Bacteria</taxon>
        <taxon>Pseudomonadati</taxon>
        <taxon>Pseudomonadota</taxon>
        <taxon>Alphaproteobacteria</taxon>
        <taxon>Rhodobacterales</taxon>
        <taxon>Roseobacteraceae</taxon>
        <taxon>Thalassobacter</taxon>
    </lineage>
</organism>
<dbReference type="SUPFAM" id="SSF109604">
    <property type="entry name" value="HD-domain/PDEase-like"/>
    <property type="match status" value="1"/>
</dbReference>
<protein>
    <submittedName>
        <fullName evidence="2">Phosphonate degradation operons associated HDIG domain protein</fullName>
    </submittedName>
</protein>
<dbReference type="CDD" id="cd00077">
    <property type="entry name" value="HDc"/>
    <property type="match status" value="1"/>
</dbReference>